<dbReference type="InterPro" id="IPR011989">
    <property type="entry name" value="ARM-like"/>
</dbReference>
<dbReference type="Gene3D" id="1.25.10.10">
    <property type="entry name" value="Leucine-rich Repeat Variant"/>
    <property type="match status" value="1"/>
</dbReference>
<evidence type="ECO:0008006" key="3">
    <source>
        <dbReference type="Google" id="ProtNLM"/>
    </source>
</evidence>
<dbReference type="OrthoDB" id="358252at2"/>
<gene>
    <name evidence="1" type="ORF">I41_37540</name>
</gene>
<evidence type="ECO:0000313" key="1">
    <source>
        <dbReference type="EMBL" id="QDT74557.1"/>
    </source>
</evidence>
<protein>
    <recommendedName>
        <fullName evidence="3">HEAT repeat domain-containing protein</fullName>
    </recommendedName>
</protein>
<keyword evidence="2" id="KW-1185">Reference proteome</keyword>
<dbReference type="RefSeq" id="WP_145434289.1">
    <property type="nucleotide sequence ID" value="NZ_CP036339.1"/>
</dbReference>
<evidence type="ECO:0000313" key="2">
    <source>
        <dbReference type="Proteomes" id="UP000317909"/>
    </source>
</evidence>
<organism evidence="1 2">
    <name type="scientific">Lacipirellula limnantheis</name>
    <dbReference type="NCBI Taxonomy" id="2528024"/>
    <lineage>
        <taxon>Bacteria</taxon>
        <taxon>Pseudomonadati</taxon>
        <taxon>Planctomycetota</taxon>
        <taxon>Planctomycetia</taxon>
        <taxon>Pirellulales</taxon>
        <taxon>Lacipirellulaceae</taxon>
        <taxon>Lacipirellula</taxon>
    </lineage>
</organism>
<dbReference type="SUPFAM" id="SSF48371">
    <property type="entry name" value="ARM repeat"/>
    <property type="match status" value="1"/>
</dbReference>
<dbReference type="EMBL" id="CP036339">
    <property type="protein sequence ID" value="QDT74557.1"/>
    <property type="molecule type" value="Genomic_DNA"/>
</dbReference>
<name>A0A517U1R0_9BACT</name>
<dbReference type="KEGG" id="llh:I41_37540"/>
<dbReference type="InterPro" id="IPR016024">
    <property type="entry name" value="ARM-type_fold"/>
</dbReference>
<sequence>MTLPLLLAQYGQCDAAPTEVVVEQFGLFDGIPDAIHRLGNINRIFLIEDDWELERCRLLIPKLPENNPPTKSLLVVTSWPNSARTLDTVSVDGDALVIAITQKKQENYIRSGMGDGPRFIVVGLPRWNGPVKILVNGELAFTILRGEALEEFTYKTWEDFLRLHSGGRPTGGLLRRYWKQQWPTITDDQVVEKMKQFRMVNPEPFYRVFMSDLVDTRARGVLPKLFTLFDAMGDHDKAFTPAWQAAVAIGGPDLVAHCCKALESPNLRSRHAAMLILKTLGLPDTRDVAYQHLADSESWMAVQALMMLQVIGPASDDAEHMVDALRKLTATWKDPPPYDPRTGNRTIEPINGLIFALSTSENPSNEVVGVIQELERTFPNVSVQKNARDALERMEATVPASP</sequence>
<dbReference type="Proteomes" id="UP000317909">
    <property type="component" value="Chromosome"/>
</dbReference>
<accession>A0A517U1R0</accession>
<proteinExistence type="predicted"/>
<dbReference type="AlphaFoldDB" id="A0A517U1R0"/>
<reference evidence="1 2" key="1">
    <citation type="submission" date="2019-02" db="EMBL/GenBank/DDBJ databases">
        <title>Deep-cultivation of Planctomycetes and their phenomic and genomic characterization uncovers novel biology.</title>
        <authorList>
            <person name="Wiegand S."/>
            <person name="Jogler M."/>
            <person name="Boedeker C."/>
            <person name="Pinto D."/>
            <person name="Vollmers J."/>
            <person name="Rivas-Marin E."/>
            <person name="Kohn T."/>
            <person name="Peeters S.H."/>
            <person name="Heuer A."/>
            <person name="Rast P."/>
            <person name="Oberbeckmann S."/>
            <person name="Bunk B."/>
            <person name="Jeske O."/>
            <person name="Meyerdierks A."/>
            <person name="Storesund J.E."/>
            <person name="Kallscheuer N."/>
            <person name="Luecker S."/>
            <person name="Lage O.M."/>
            <person name="Pohl T."/>
            <person name="Merkel B.J."/>
            <person name="Hornburger P."/>
            <person name="Mueller R.-W."/>
            <person name="Bruemmer F."/>
            <person name="Labrenz M."/>
            <person name="Spormann A.M."/>
            <person name="Op den Camp H."/>
            <person name="Overmann J."/>
            <person name="Amann R."/>
            <person name="Jetten M.S.M."/>
            <person name="Mascher T."/>
            <person name="Medema M.H."/>
            <person name="Devos D.P."/>
            <person name="Kaster A.-K."/>
            <person name="Ovreas L."/>
            <person name="Rohde M."/>
            <person name="Galperin M.Y."/>
            <person name="Jogler C."/>
        </authorList>
    </citation>
    <scope>NUCLEOTIDE SEQUENCE [LARGE SCALE GENOMIC DNA]</scope>
    <source>
        <strain evidence="1 2">I41</strain>
    </source>
</reference>